<dbReference type="KEGG" id="thyd:TTHT_0749"/>
<feature type="chain" id="PRO_5032476307" evidence="2">
    <location>
        <begin position="32"/>
        <end position="486"/>
    </location>
</feature>
<dbReference type="SUPFAM" id="SSF48695">
    <property type="entry name" value="Multiheme cytochromes"/>
    <property type="match status" value="1"/>
</dbReference>
<evidence type="ECO:0000256" key="2">
    <source>
        <dbReference type="SAM" id="SignalP"/>
    </source>
</evidence>
<dbReference type="PANTHER" id="PTHR35038">
    <property type="entry name" value="DISSIMILATORY SULFITE REDUCTASE SIRA"/>
    <property type="match status" value="1"/>
</dbReference>
<dbReference type="InterPro" id="IPR051829">
    <property type="entry name" value="Multiheme_Cytochr_ET"/>
</dbReference>
<dbReference type="GO" id="GO:0016491">
    <property type="term" value="F:oxidoreductase activity"/>
    <property type="evidence" value="ECO:0007669"/>
    <property type="project" value="TreeGrafter"/>
</dbReference>
<dbReference type="EMBL" id="AP017470">
    <property type="protein sequence ID" value="BBB32318.1"/>
    <property type="molecule type" value="Genomic_DNA"/>
</dbReference>
<dbReference type="AlphaFoldDB" id="A0A7R6PMJ6"/>
<protein>
    <submittedName>
        <fullName evidence="3">Cytochrome c family protein</fullName>
    </submittedName>
</protein>
<reference evidence="3 4" key="1">
    <citation type="journal article" date="2012" name="Extremophiles">
        <title>Thermotomaculum hydrothermale gen. nov., sp. nov., a novel heterotrophic thermophile within the phylum Acidobacteria from a deep-sea hydrothermal vent chimney in the Southern Okinawa Trough.</title>
        <authorList>
            <person name="Izumi H."/>
            <person name="Nunoura T."/>
            <person name="Miyazaki M."/>
            <person name="Mino S."/>
            <person name="Toki T."/>
            <person name="Takai K."/>
            <person name="Sako Y."/>
            <person name="Sawabe T."/>
            <person name="Nakagawa S."/>
        </authorList>
    </citation>
    <scope>NUCLEOTIDE SEQUENCE [LARGE SCALE GENOMIC DNA]</scope>
    <source>
        <strain evidence="3 4">AC55</strain>
    </source>
</reference>
<proteinExistence type="predicted"/>
<dbReference type="InterPro" id="IPR024673">
    <property type="entry name" value="Octahem_Cyt_c"/>
</dbReference>
<organism evidence="3 4">
    <name type="scientific">Thermotomaculum hydrothermale</name>
    <dbReference type="NCBI Taxonomy" id="981385"/>
    <lineage>
        <taxon>Bacteria</taxon>
        <taxon>Pseudomonadati</taxon>
        <taxon>Acidobacteriota</taxon>
        <taxon>Holophagae</taxon>
        <taxon>Thermotomaculales</taxon>
        <taxon>Thermotomaculaceae</taxon>
        <taxon>Thermotomaculum</taxon>
    </lineage>
</organism>
<evidence type="ECO:0000313" key="4">
    <source>
        <dbReference type="Proteomes" id="UP000595564"/>
    </source>
</evidence>
<dbReference type="PIRSF" id="PIRSF039014">
    <property type="entry name" value="OTR_cyc"/>
    <property type="match status" value="1"/>
</dbReference>
<evidence type="ECO:0000256" key="1">
    <source>
        <dbReference type="ARBA" id="ARBA00022729"/>
    </source>
</evidence>
<keyword evidence="4" id="KW-1185">Reference proteome</keyword>
<keyword evidence="1 2" id="KW-0732">Signal</keyword>
<accession>A0A7R6PMJ6</accession>
<sequence length="486" mass="55191">MGGEMKEWFKWVKFFSLLVVLIALTVNLAVAQDDDDDEDMNPPHYYYIQKYEGTKTCLKCHMKEAQDVFHSLHYQWKTEARAEDLIGIEPGTKVGKLVDNNDFCTNPSAPWIDRYLNKDGKLIVDGCSKCHVGFGKKPSEKMTEKELENIDCLMCHAPGYSRKVVKGKDGQLHWIPDMSDDLLTLRAKNVRKPTAAMCLKCHAGSGGGANFKRGDIEMAHYEADEDLDVHFANDMSCIDCHTTKNHRIAGRGVDLAARDLPGVKVACENCHDEEPHDSDVLNRHTKTVYCTTCHIPDYARYDATDVERDWSRNELEPNGKHGEHTVLKKHVRPVYMWWNGKTVAQDPHKPAIAVNGYVKIMYPDGSINDPNAKIYAMKRHVANMPILKKERLILPINVNTVFKTGDVNKAIIEGAKAYFGKDITANDYEWIKVERYMGLFHEVVPGDKALKCQDCHGKNGRMDWKALGYKGDPRKFGGRFSKKRTK</sequence>
<dbReference type="PANTHER" id="PTHR35038:SF5">
    <property type="entry name" value="CYTOCHROME C-TYPE PROTEIN NRFB"/>
    <property type="match status" value="1"/>
</dbReference>
<dbReference type="Pfam" id="PF11783">
    <property type="entry name" value="Cytochrome_cB"/>
    <property type="match status" value="1"/>
</dbReference>
<dbReference type="Proteomes" id="UP000595564">
    <property type="component" value="Chromosome"/>
</dbReference>
<feature type="signal peptide" evidence="2">
    <location>
        <begin position="1"/>
        <end position="31"/>
    </location>
</feature>
<gene>
    <name evidence="3" type="ORF">TTHT_0749</name>
</gene>
<evidence type="ECO:0000313" key="3">
    <source>
        <dbReference type="EMBL" id="BBB32318.1"/>
    </source>
</evidence>
<dbReference type="Gene3D" id="1.10.1130.10">
    <property type="entry name" value="Flavocytochrome C3, Chain A"/>
    <property type="match status" value="1"/>
</dbReference>
<name>A0A7R6PMJ6_9BACT</name>
<dbReference type="InterPro" id="IPR036280">
    <property type="entry name" value="Multihaem_cyt_sf"/>
</dbReference>